<comment type="caution">
    <text evidence="1">The sequence shown here is derived from an EMBL/GenBank/DDBJ whole genome shotgun (WGS) entry which is preliminary data.</text>
</comment>
<dbReference type="AlphaFoldDB" id="A0AAN9GEV2"/>
<accession>A0AAN9GEV2</accession>
<dbReference type="Gene3D" id="2.60.120.260">
    <property type="entry name" value="Galactose-binding domain-like"/>
    <property type="match status" value="1"/>
</dbReference>
<sequence>MKVDYSSFLDSEEKESVQQISYRIRFITAKNGSTLTQERGFVLTWFYVPPFPKQINTYHHIVSVGHSLGHHATFYRNQQVLQAAKDVSIFVVPQKSGSIAVVLSLNTTREGQCMSASELRVFELAGEGGTSINTEQSRVTCRSTTMDIELRFRVKQFTVVGISIHVDQNITYTGTESSFHPSGTQGSGDCITDHGLNPSHPPREPVSNMTYEITSLQQKGLQNCTTVFDYTQDPHELLATQVSVDTEDSPSCLHNYVQIGGTRFCGKMSKSFAEPYDRRLLEVSGGVFKNIALLRKTATQSSLYKNNTADFGPHLAVDGWLWVDPHNQTCAVMAGSDQTPWWKLDLLEDFHVWALVLTFIHENKTDFSGVIQPRDIVVEVYKSEDGSHKEFSKSIADVGTAPYNLAAYTYKFDVIPPATGRYVKVSKNSPGLGLCEVQVLINLAENNIKSVFWTKSAQVTRHNVALRKPVTYHSFHATKPNHTLYQRPELTNNINNDCKPQKAPFHGEQSVNFFIVTLSDPSEGEVTPGAHYRVYGVMISQGKLFFCSLFAFEPVPGGRSG</sequence>
<dbReference type="PANTHER" id="PTHR45713:SF6">
    <property type="entry name" value="F5_8 TYPE C DOMAIN-CONTAINING PROTEIN"/>
    <property type="match status" value="1"/>
</dbReference>
<evidence type="ECO:0000313" key="1">
    <source>
        <dbReference type="EMBL" id="KAK7105616.1"/>
    </source>
</evidence>
<reference evidence="1 2" key="1">
    <citation type="submission" date="2024-02" db="EMBL/GenBank/DDBJ databases">
        <title>Chromosome-scale genome assembly of the rough periwinkle Littorina saxatilis.</title>
        <authorList>
            <person name="De Jode A."/>
            <person name="Faria R."/>
            <person name="Formenti G."/>
            <person name="Sims Y."/>
            <person name="Smith T.P."/>
            <person name="Tracey A."/>
            <person name="Wood J.M.D."/>
            <person name="Zagrodzka Z.B."/>
            <person name="Johannesson K."/>
            <person name="Butlin R.K."/>
            <person name="Leder E.H."/>
        </authorList>
    </citation>
    <scope>NUCLEOTIDE SEQUENCE [LARGE SCALE GENOMIC DNA]</scope>
    <source>
        <strain evidence="1">Snail1</strain>
        <tissue evidence="1">Muscle</tissue>
    </source>
</reference>
<dbReference type="PANTHER" id="PTHR45713">
    <property type="entry name" value="FTP DOMAIN-CONTAINING PROTEIN"/>
    <property type="match status" value="1"/>
</dbReference>
<dbReference type="SUPFAM" id="SSF49785">
    <property type="entry name" value="Galactose-binding domain-like"/>
    <property type="match status" value="1"/>
</dbReference>
<organism evidence="1 2">
    <name type="scientific">Littorina saxatilis</name>
    <dbReference type="NCBI Taxonomy" id="31220"/>
    <lineage>
        <taxon>Eukaryota</taxon>
        <taxon>Metazoa</taxon>
        <taxon>Spiralia</taxon>
        <taxon>Lophotrochozoa</taxon>
        <taxon>Mollusca</taxon>
        <taxon>Gastropoda</taxon>
        <taxon>Caenogastropoda</taxon>
        <taxon>Littorinimorpha</taxon>
        <taxon>Littorinoidea</taxon>
        <taxon>Littorinidae</taxon>
        <taxon>Littorina</taxon>
    </lineage>
</organism>
<protein>
    <submittedName>
        <fullName evidence="1">Uncharacterized protein</fullName>
    </submittedName>
</protein>
<dbReference type="InterPro" id="IPR008979">
    <property type="entry name" value="Galactose-bd-like_sf"/>
</dbReference>
<name>A0AAN9GEV2_9CAEN</name>
<dbReference type="Proteomes" id="UP001374579">
    <property type="component" value="Unassembled WGS sequence"/>
</dbReference>
<proteinExistence type="predicted"/>
<evidence type="ECO:0000313" key="2">
    <source>
        <dbReference type="Proteomes" id="UP001374579"/>
    </source>
</evidence>
<keyword evidence="2" id="KW-1185">Reference proteome</keyword>
<gene>
    <name evidence="1" type="ORF">V1264_016975</name>
</gene>
<dbReference type="EMBL" id="JBAMIC010000007">
    <property type="protein sequence ID" value="KAK7105616.1"/>
    <property type="molecule type" value="Genomic_DNA"/>
</dbReference>
<dbReference type="InterPro" id="IPR051941">
    <property type="entry name" value="BG_Antigen-Binding_Lectin"/>
</dbReference>